<accession>A0AAV4D058</accession>
<keyword evidence="2" id="KW-1185">Reference proteome</keyword>
<organism evidence="1 2">
    <name type="scientific">Plakobranchus ocellatus</name>
    <dbReference type="NCBI Taxonomy" id="259542"/>
    <lineage>
        <taxon>Eukaryota</taxon>
        <taxon>Metazoa</taxon>
        <taxon>Spiralia</taxon>
        <taxon>Lophotrochozoa</taxon>
        <taxon>Mollusca</taxon>
        <taxon>Gastropoda</taxon>
        <taxon>Heterobranchia</taxon>
        <taxon>Euthyneura</taxon>
        <taxon>Panpulmonata</taxon>
        <taxon>Sacoglossa</taxon>
        <taxon>Placobranchoidea</taxon>
        <taxon>Plakobranchidae</taxon>
        <taxon>Plakobranchus</taxon>
    </lineage>
</organism>
<feature type="non-terminal residue" evidence="1">
    <location>
        <position position="1"/>
    </location>
</feature>
<gene>
    <name evidence="1" type="ORF">PoB_006403200</name>
</gene>
<name>A0AAV4D058_9GAST</name>
<dbReference type="EMBL" id="BLXT01007242">
    <property type="protein sequence ID" value="GFO37527.1"/>
    <property type="molecule type" value="Genomic_DNA"/>
</dbReference>
<sequence>QRWGILTAYFKKFTVSLFVSPRPPLCLSDSELRMREPVACAETEVRSRPQPQFPQYIDTETLFTSLYVALEISGGMS</sequence>
<dbReference type="AlphaFoldDB" id="A0AAV4D058"/>
<protein>
    <submittedName>
        <fullName evidence="1">Uncharacterized protein</fullName>
    </submittedName>
</protein>
<reference evidence="1 2" key="1">
    <citation type="journal article" date="2021" name="Elife">
        <title>Chloroplast acquisition without the gene transfer in kleptoplastic sea slugs, Plakobranchus ocellatus.</title>
        <authorList>
            <person name="Maeda T."/>
            <person name="Takahashi S."/>
            <person name="Yoshida T."/>
            <person name="Shimamura S."/>
            <person name="Takaki Y."/>
            <person name="Nagai Y."/>
            <person name="Toyoda A."/>
            <person name="Suzuki Y."/>
            <person name="Arimoto A."/>
            <person name="Ishii H."/>
            <person name="Satoh N."/>
            <person name="Nishiyama T."/>
            <person name="Hasebe M."/>
            <person name="Maruyama T."/>
            <person name="Minagawa J."/>
            <person name="Obokata J."/>
            <person name="Shigenobu S."/>
        </authorList>
    </citation>
    <scope>NUCLEOTIDE SEQUENCE [LARGE SCALE GENOMIC DNA]</scope>
</reference>
<dbReference type="Proteomes" id="UP000735302">
    <property type="component" value="Unassembled WGS sequence"/>
</dbReference>
<evidence type="ECO:0000313" key="1">
    <source>
        <dbReference type="EMBL" id="GFO37527.1"/>
    </source>
</evidence>
<comment type="caution">
    <text evidence="1">The sequence shown here is derived from an EMBL/GenBank/DDBJ whole genome shotgun (WGS) entry which is preliminary data.</text>
</comment>
<proteinExistence type="predicted"/>
<evidence type="ECO:0000313" key="2">
    <source>
        <dbReference type="Proteomes" id="UP000735302"/>
    </source>
</evidence>